<sequence>MTVASELSLVTIVAPHTRMDVALPGHVPLSELLSDLLQHAADGPKGEDLVEDGAAQGGWVLSRLGKAPLDPDLTPSQHGILDGEELYFTPSAQAAPEAVFDDVIDAMATATNERVGRWQNTTSRVFGTVLASAALLGGAAAILFTGTGLAMWAALGVGGALLCAALILARALGKAASATVLGLLALAYGLVGGLLLLGELPDLGDISAPRVMTAGAVAGVFAVLAGIVVIPYAPVFHCGAICGFSLTAAAALSTFLGASPAEAGAAIATLLVALVPMMPMLSFRISRLPMPTVPKSPQQLRTDGEKVDSELALLRSERADQHLTGMLTAVAIIAAGAEVALAFGRTVPATLAAVLFTLLVLMRARVFLTIRQRLPFLLAGVVGLVSLALAFWTDDHDAATRMFVLLSAAAFLAIIALGYTLGVVGKQVSPIWGRIVDILELLLVFAVVPLTAWVWNLYWAIRTING</sequence>
<organism evidence="9 10">
    <name type="scientific">Phytomonospora endophytica</name>
    <dbReference type="NCBI Taxonomy" id="714109"/>
    <lineage>
        <taxon>Bacteria</taxon>
        <taxon>Bacillati</taxon>
        <taxon>Actinomycetota</taxon>
        <taxon>Actinomycetes</taxon>
        <taxon>Micromonosporales</taxon>
        <taxon>Micromonosporaceae</taxon>
        <taxon>Phytomonospora</taxon>
    </lineage>
</organism>
<keyword evidence="4 7" id="KW-0812">Transmembrane</keyword>
<feature type="transmembrane region" description="Helical" evidence="7">
    <location>
        <begin position="374"/>
        <end position="392"/>
    </location>
</feature>
<dbReference type="NCBIfam" id="TIGR03920">
    <property type="entry name" value="T7SS_EccD"/>
    <property type="match status" value="1"/>
</dbReference>
<evidence type="ECO:0000256" key="7">
    <source>
        <dbReference type="SAM" id="Phobius"/>
    </source>
</evidence>
<dbReference type="GO" id="GO:0005886">
    <property type="term" value="C:plasma membrane"/>
    <property type="evidence" value="ECO:0007669"/>
    <property type="project" value="UniProtKB-SubCell"/>
</dbReference>
<feature type="transmembrane region" description="Helical" evidence="7">
    <location>
        <begin position="349"/>
        <end position="367"/>
    </location>
</feature>
<comment type="similarity">
    <text evidence="2">Belongs to the EccD/Snm4 family.</text>
</comment>
<dbReference type="RefSeq" id="WP_184790588.1">
    <property type="nucleotide sequence ID" value="NZ_BONT01000054.1"/>
</dbReference>
<comment type="caution">
    <text evidence="9">The sequence shown here is derived from an EMBL/GenBank/DDBJ whole genome shotgun (WGS) entry which is preliminary data.</text>
</comment>
<evidence type="ECO:0000313" key="10">
    <source>
        <dbReference type="Proteomes" id="UP000548476"/>
    </source>
</evidence>
<dbReference type="InterPro" id="IPR024962">
    <property type="entry name" value="YukD-like"/>
</dbReference>
<feature type="transmembrane region" description="Helical" evidence="7">
    <location>
        <begin position="210"/>
        <end position="230"/>
    </location>
</feature>
<comment type="subcellular location">
    <subcellularLocation>
        <location evidence="1">Cell membrane</location>
        <topology evidence="1">Multi-pass membrane protein</topology>
    </subcellularLocation>
</comment>
<feature type="transmembrane region" description="Helical" evidence="7">
    <location>
        <begin position="263"/>
        <end position="281"/>
    </location>
</feature>
<dbReference type="InterPro" id="IPR006707">
    <property type="entry name" value="T7SS_EccD"/>
</dbReference>
<name>A0A841FSJ7_9ACTN</name>
<evidence type="ECO:0000256" key="2">
    <source>
        <dbReference type="ARBA" id="ARBA00006162"/>
    </source>
</evidence>
<feature type="transmembrane region" description="Helical" evidence="7">
    <location>
        <begin position="176"/>
        <end position="198"/>
    </location>
</feature>
<dbReference type="EMBL" id="JACHGT010000013">
    <property type="protein sequence ID" value="MBB6037783.1"/>
    <property type="molecule type" value="Genomic_DNA"/>
</dbReference>
<feature type="transmembrane region" description="Helical" evidence="7">
    <location>
        <begin position="235"/>
        <end position="257"/>
    </location>
</feature>
<dbReference type="Gene3D" id="3.10.20.90">
    <property type="entry name" value="Phosphatidylinositol 3-kinase Catalytic Subunit, Chain A, domain 1"/>
    <property type="match status" value="1"/>
</dbReference>
<evidence type="ECO:0000256" key="4">
    <source>
        <dbReference type="ARBA" id="ARBA00022692"/>
    </source>
</evidence>
<evidence type="ECO:0000256" key="6">
    <source>
        <dbReference type="ARBA" id="ARBA00023136"/>
    </source>
</evidence>
<evidence type="ECO:0000313" key="9">
    <source>
        <dbReference type="EMBL" id="MBB6037783.1"/>
    </source>
</evidence>
<keyword evidence="6 7" id="KW-0472">Membrane</keyword>
<feature type="transmembrane region" description="Helical" evidence="7">
    <location>
        <begin position="150"/>
        <end position="169"/>
    </location>
</feature>
<evidence type="ECO:0000256" key="3">
    <source>
        <dbReference type="ARBA" id="ARBA00022475"/>
    </source>
</evidence>
<feature type="transmembrane region" description="Helical" evidence="7">
    <location>
        <begin position="323"/>
        <end position="343"/>
    </location>
</feature>
<feature type="transmembrane region" description="Helical" evidence="7">
    <location>
        <begin position="398"/>
        <end position="421"/>
    </location>
</feature>
<dbReference type="Proteomes" id="UP000548476">
    <property type="component" value="Unassembled WGS sequence"/>
</dbReference>
<evidence type="ECO:0000256" key="1">
    <source>
        <dbReference type="ARBA" id="ARBA00004651"/>
    </source>
</evidence>
<protein>
    <submittedName>
        <fullName evidence="9">Type VII secretion integral membrane protein EccD</fullName>
    </submittedName>
</protein>
<accession>A0A841FSJ7</accession>
<proteinExistence type="inferred from homology"/>
<keyword evidence="10" id="KW-1185">Reference proteome</keyword>
<keyword evidence="3" id="KW-1003">Cell membrane</keyword>
<gene>
    <name evidence="9" type="ORF">HNR73_005661</name>
</gene>
<feature type="transmembrane region" description="Helical" evidence="7">
    <location>
        <begin position="441"/>
        <end position="461"/>
    </location>
</feature>
<dbReference type="AlphaFoldDB" id="A0A841FSJ7"/>
<evidence type="ECO:0000259" key="8">
    <source>
        <dbReference type="Pfam" id="PF19053"/>
    </source>
</evidence>
<evidence type="ECO:0000256" key="5">
    <source>
        <dbReference type="ARBA" id="ARBA00022989"/>
    </source>
</evidence>
<keyword evidence="5 7" id="KW-1133">Transmembrane helix</keyword>
<dbReference type="Pfam" id="PF19053">
    <property type="entry name" value="EccD"/>
    <property type="match status" value="1"/>
</dbReference>
<dbReference type="InterPro" id="IPR044049">
    <property type="entry name" value="EccD_transm"/>
</dbReference>
<dbReference type="Pfam" id="PF08817">
    <property type="entry name" value="YukD"/>
    <property type="match status" value="1"/>
</dbReference>
<reference evidence="9 10" key="1">
    <citation type="submission" date="2020-08" db="EMBL/GenBank/DDBJ databases">
        <title>Genomic Encyclopedia of Type Strains, Phase IV (KMG-IV): sequencing the most valuable type-strain genomes for metagenomic binning, comparative biology and taxonomic classification.</title>
        <authorList>
            <person name="Goeker M."/>
        </authorList>
    </citation>
    <scope>NUCLEOTIDE SEQUENCE [LARGE SCALE GENOMIC DNA]</scope>
    <source>
        <strain evidence="9 10">YIM 65646</strain>
    </source>
</reference>
<feature type="transmembrane region" description="Helical" evidence="7">
    <location>
        <begin position="125"/>
        <end position="144"/>
    </location>
</feature>
<dbReference type="PIRSF" id="PIRSF017804">
    <property type="entry name" value="Secretion_EccD1"/>
    <property type="match status" value="1"/>
</dbReference>
<feature type="domain" description="EccD-like transmembrane" evidence="8">
    <location>
        <begin position="123"/>
        <end position="463"/>
    </location>
</feature>